<dbReference type="Pfam" id="PF00072">
    <property type="entry name" value="Response_reg"/>
    <property type="match status" value="1"/>
</dbReference>
<keyword evidence="2" id="KW-0805">Transcription regulation</keyword>
<feature type="domain" description="Response regulatory" evidence="7">
    <location>
        <begin position="2"/>
        <end position="122"/>
    </location>
</feature>
<dbReference type="CDD" id="cd06170">
    <property type="entry name" value="LuxR_C_like"/>
    <property type="match status" value="1"/>
</dbReference>
<name>A0ABP7HVI9_9ACTN</name>
<dbReference type="InterPro" id="IPR058245">
    <property type="entry name" value="NreC/VraR/RcsB-like_REC"/>
</dbReference>
<dbReference type="CDD" id="cd17535">
    <property type="entry name" value="REC_NarL-like"/>
    <property type="match status" value="1"/>
</dbReference>
<dbReference type="Pfam" id="PF00196">
    <property type="entry name" value="GerE"/>
    <property type="match status" value="1"/>
</dbReference>
<comment type="caution">
    <text evidence="8">The sequence shown here is derived from an EMBL/GenBank/DDBJ whole genome shotgun (WGS) entry which is preliminary data.</text>
</comment>
<dbReference type="SUPFAM" id="SSF52172">
    <property type="entry name" value="CheY-like"/>
    <property type="match status" value="1"/>
</dbReference>
<dbReference type="InterPro" id="IPR001789">
    <property type="entry name" value="Sig_transdc_resp-reg_receiver"/>
</dbReference>
<dbReference type="SUPFAM" id="SSF46894">
    <property type="entry name" value="C-terminal effector domain of the bipartite response regulators"/>
    <property type="match status" value="1"/>
</dbReference>
<sequence>MRVMLADDAVLFREGMARILDDAGFEVAAQAATGPELLAAVRAEPPDVAVVDLRMPPGFDDEGIEVATEIRALAPEVGVLILSQYVEAHHALRLMTDFDRGVGYLLKERVSDLGVFAVDVRRVAGGEVVIDPELVARLVARPRRDDPVDRLTDRERRVLELMAQGLSNQALAEELHLSPKTVEGHVRNIFTKLDLHPDDRENRRVLAVLRFLRQA</sequence>
<gene>
    <name evidence="8" type="ORF">GCM10022242_05640</name>
</gene>
<dbReference type="InterPro" id="IPR039420">
    <property type="entry name" value="WalR-like"/>
</dbReference>
<dbReference type="Proteomes" id="UP001501821">
    <property type="component" value="Unassembled WGS sequence"/>
</dbReference>
<evidence type="ECO:0000256" key="2">
    <source>
        <dbReference type="ARBA" id="ARBA00023015"/>
    </source>
</evidence>
<dbReference type="PRINTS" id="PR00038">
    <property type="entry name" value="HTHLUXR"/>
</dbReference>
<dbReference type="InterPro" id="IPR000792">
    <property type="entry name" value="Tscrpt_reg_LuxR_C"/>
</dbReference>
<dbReference type="PANTHER" id="PTHR43214">
    <property type="entry name" value="TWO-COMPONENT RESPONSE REGULATOR"/>
    <property type="match status" value="1"/>
</dbReference>
<keyword evidence="4" id="KW-0804">Transcription</keyword>
<evidence type="ECO:0000256" key="3">
    <source>
        <dbReference type="ARBA" id="ARBA00023125"/>
    </source>
</evidence>
<dbReference type="Gene3D" id="3.40.50.2300">
    <property type="match status" value="1"/>
</dbReference>
<evidence type="ECO:0000256" key="5">
    <source>
        <dbReference type="PROSITE-ProRule" id="PRU00169"/>
    </source>
</evidence>
<evidence type="ECO:0000313" key="9">
    <source>
        <dbReference type="Proteomes" id="UP001501821"/>
    </source>
</evidence>
<evidence type="ECO:0000259" key="6">
    <source>
        <dbReference type="PROSITE" id="PS50043"/>
    </source>
</evidence>
<evidence type="ECO:0000259" key="7">
    <source>
        <dbReference type="PROSITE" id="PS50110"/>
    </source>
</evidence>
<dbReference type="PANTHER" id="PTHR43214:SF24">
    <property type="entry name" value="TRANSCRIPTIONAL REGULATORY PROTEIN NARL-RELATED"/>
    <property type="match status" value="1"/>
</dbReference>
<feature type="domain" description="HTH luxR-type" evidence="6">
    <location>
        <begin position="144"/>
        <end position="215"/>
    </location>
</feature>
<dbReference type="InterPro" id="IPR016032">
    <property type="entry name" value="Sig_transdc_resp-reg_C-effctor"/>
</dbReference>
<proteinExistence type="predicted"/>
<protein>
    <submittedName>
        <fullName evidence="8">Response regulator transcription factor</fullName>
    </submittedName>
</protein>
<dbReference type="SMART" id="SM00448">
    <property type="entry name" value="REC"/>
    <property type="match status" value="1"/>
</dbReference>
<keyword evidence="3" id="KW-0238">DNA-binding</keyword>
<dbReference type="InterPro" id="IPR011006">
    <property type="entry name" value="CheY-like_superfamily"/>
</dbReference>
<dbReference type="PROSITE" id="PS50043">
    <property type="entry name" value="HTH_LUXR_2"/>
    <property type="match status" value="1"/>
</dbReference>
<organism evidence="8 9">
    <name type="scientific">Nocardioides panacisoli</name>
    <dbReference type="NCBI Taxonomy" id="627624"/>
    <lineage>
        <taxon>Bacteria</taxon>
        <taxon>Bacillati</taxon>
        <taxon>Actinomycetota</taxon>
        <taxon>Actinomycetes</taxon>
        <taxon>Propionibacteriales</taxon>
        <taxon>Nocardioidaceae</taxon>
        <taxon>Nocardioides</taxon>
    </lineage>
</organism>
<accession>A0ABP7HVI9</accession>
<feature type="modified residue" description="4-aspartylphosphate" evidence="5">
    <location>
        <position position="52"/>
    </location>
</feature>
<dbReference type="EMBL" id="BAABAH010000001">
    <property type="protein sequence ID" value="GAA3805330.1"/>
    <property type="molecule type" value="Genomic_DNA"/>
</dbReference>
<dbReference type="SMART" id="SM00421">
    <property type="entry name" value="HTH_LUXR"/>
    <property type="match status" value="1"/>
</dbReference>
<keyword evidence="1 5" id="KW-0597">Phosphoprotein</keyword>
<keyword evidence="9" id="KW-1185">Reference proteome</keyword>
<evidence type="ECO:0000313" key="8">
    <source>
        <dbReference type="EMBL" id="GAA3805330.1"/>
    </source>
</evidence>
<reference evidence="9" key="1">
    <citation type="journal article" date="2019" name="Int. J. Syst. Evol. Microbiol.">
        <title>The Global Catalogue of Microorganisms (GCM) 10K type strain sequencing project: providing services to taxonomists for standard genome sequencing and annotation.</title>
        <authorList>
            <consortium name="The Broad Institute Genomics Platform"/>
            <consortium name="The Broad Institute Genome Sequencing Center for Infectious Disease"/>
            <person name="Wu L."/>
            <person name="Ma J."/>
        </authorList>
    </citation>
    <scope>NUCLEOTIDE SEQUENCE [LARGE SCALE GENOMIC DNA]</scope>
    <source>
        <strain evidence="9">JCM 16953</strain>
    </source>
</reference>
<dbReference type="PROSITE" id="PS50110">
    <property type="entry name" value="RESPONSE_REGULATORY"/>
    <property type="match status" value="1"/>
</dbReference>
<evidence type="ECO:0000256" key="4">
    <source>
        <dbReference type="ARBA" id="ARBA00023163"/>
    </source>
</evidence>
<evidence type="ECO:0000256" key="1">
    <source>
        <dbReference type="ARBA" id="ARBA00022553"/>
    </source>
</evidence>